<gene>
    <name evidence="2" type="ORF">E2C01_050183</name>
</gene>
<keyword evidence="1" id="KW-0472">Membrane</keyword>
<reference evidence="2 3" key="1">
    <citation type="submission" date="2019-05" db="EMBL/GenBank/DDBJ databases">
        <title>Another draft genome of Portunus trituberculatus and its Hox gene families provides insights of decapod evolution.</title>
        <authorList>
            <person name="Jeong J.-H."/>
            <person name="Song I."/>
            <person name="Kim S."/>
            <person name="Choi T."/>
            <person name="Kim D."/>
            <person name="Ryu S."/>
            <person name="Kim W."/>
        </authorList>
    </citation>
    <scope>NUCLEOTIDE SEQUENCE [LARGE SCALE GENOMIC DNA]</scope>
    <source>
        <tissue evidence="2">Muscle</tissue>
    </source>
</reference>
<dbReference type="AlphaFoldDB" id="A0A5B7GFD6"/>
<evidence type="ECO:0000313" key="2">
    <source>
        <dbReference type="EMBL" id="MPC56229.1"/>
    </source>
</evidence>
<proteinExistence type="predicted"/>
<dbReference type="Proteomes" id="UP000324222">
    <property type="component" value="Unassembled WGS sequence"/>
</dbReference>
<sequence>MFEFTLNRTVLRTPSVVPDDCVTDLNLWEKTHGKRIWSPQSFSDDSGSTVVFPLDKSLPAPAKLDDADDIYSPSYSLKSINTITEKLDLRSDSMEEQLQYIPQTFTTDEATNINRLFYFIPFFFFFFFFSW</sequence>
<comment type="caution">
    <text evidence="2">The sequence shown here is derived from an EMBL/GenBank/DDBJ whole genome shotgun (WGS) entry which is preliminary data.</text>
</comment>
<evidence type="ECO:0000256" key="1">
    <source>
        <dbReference type="SAM" id="Phobius"/>
    </source>
</evidence>
<evidence type="ECO:0000313" key="3">
    <source>
        <dbReference type="Proteomes" id="UP000324222"/>
    </source>
</evidence>
<feature type="transmembrane region" description="Helical" evidence="1">
    <location>
        <begin position="113"/>
        <end position="130"/>
    </location>
</feature>
<organism evidence="2 3">
    <name type="scientific">Portunus trituberculatus</name>
    <name type="common">Swimming crab</name>
    <name type="synonym">Neptunus trituberculatus</name>
    <dbReference type="NCBI Taxonomy" id="210409"/>
    <lineage>
        <taxon>Eukaryota</taxon>
        <taxon>Metazoa</taxon>
        <taxon>Ecdysozoa</taxon>
        <taxon>Arthropoda</taxon>
        <taxon>Crustacea</taxon>
        <taxon>Multicrustacea</taxon>
        <taxon>Malacostraca</taxon>
        <taxon>Eumalacostraca</taxon>
        <taxon>Eucarida</taxon>
        <taxon>Decapoda</taxon>
        <taxon>Pleocyemata</taxon>
        <taxon>Brachyura</taxon>
        <taxon>Eubrachyura</taxon>
        <taxon>Portunoidea</taxon>
        <taxon>Portunidae</taxon>
        <taxon>Portuninae</taxon>
        <taxon>Portunus</taxon>
    </lineage>
</organism>
<name>A0A5B7GFD6_PORTR</name>
<keyword evidence="1" id="KW-1133">Transmembrane helix</keyword>
<dbReference type="EMBL" id="VSRR010013788">
    <property type="protein sequence ID" value="MPC56229.1"/>
    <property type="molecule type" value="Genomic_DNA"/>
</dbReference>
<keyword evidence="1" id="KW-0812">Transmembrane</keyword>
<protein>
    <submittedName>
        <fullName evidence="2">Uncharacterized protein</fullName>
    </submittedName>
</protein>
<accession>A0A5B7GFD6</accession>
<keyword evidence="3" id="KW-1185">Reference proteome</keyword>